<keyword evidence="3" id="KW-1003">Cell membrane</keyword>
<dbReference type="Gene3D" id="1.10.3720.10">
    <property type="entry name" value="MetI-like"/>
    <property type="match status" value="1"/>
</dbReference>
<evidence type="ECO:0000256" key="7">
    <source>
        <dbReference type="RuleBase" id="RU363032"/>
    </source>
</evidence>
<evidence type="ECO:0000256" key="1">
    <source>
        <dbReference type="ARBA" id="ARBA00004651"/>
    </source>
</evidence>
<accession>A0A6N8U5X1</accession>
<evidence type="ECO:0000256" key="6">
    <source>
        <dbReference type="ARBA" id="ARBA00023136"/>
    </source>
</evidence>
<reference evidence="9 10" key="1">
    <citation type="submission" date="2019-12" db="EMBL/GenBank/DDBJ databases">
        <authorList>
            <person name="Yang R."/>
        </authorList>
    </citation>
    <scope>NUCLEOTIDE SEQUENCE [LARGE SCALE GENOMIC DNA]</scope>
    <source>
        <strain evidence="9 10">DONG20-135</strain>
    </source>
</reference>
<dbReference type="GO" id="GO:0005886">
    <property type="term" value="C:plasma membrane"/>
    <property type="evidence" value="ECO:0007669"/>
    <property type="project" value="UniProtKB-SubCell"/>
</dbReference>
<dbReference type="Proteomes" id="UP000434036">
    <property type="component" value="Unassembled WGS sequence"/>
</dbReference>
<dbReference type="InterPro" id="IPR050366">
    <property type="entry name" value="BP-dependent_transpt_permease"/>
</dbReference>
<dbReference type="InterPro" id="IPR035906">
    <property type="entry name" value="MetI-like_sf"/>
</dbReference>
<feature type="transmembrane region" description="Helical" evidence="7">
    <location>
        <begin position="220"/>
        <end position="240"/>
    </location>
</feature>
<keyword evidence="4 7" id="KW-0812">Transmembrane</keyword>
<evidence type="ECO:0000259" key="8">
    <source>
        <dbReference type="PROSITE" id="PS50928"/>
    </source>
</evidence>
<name>A0A6N8U5X1_9FIRM</name>
<comment type="similarity">
    <text evidence="7">Belongs to the binding-protein-dependent transport system permease family.</text>
</comment>
<organism evidence="9 10">
    <name type="scientific">Copranaerobaculum intestinale</name>
    <dbReference type="NCBI Taxonomy" id="2692629"/>
    <lineage>
        <taxon>Bacteria</taxon>
        <taxon>Bacillati</taxon>
        <taxon>Bacillota</taxon>
        <taxon>Erysipelotrichia</taxon>
        <taxon>Erysipelotrichales</taxon>
        <taxon>Erysipelotrichaceae</taxon>
        <taxon>Copranaerobaculum</taxon>
    </lineage>
</organism>
<dbReference type="PANTHER" id="PTHR43386">
    <property type="entry name" value="OLIGOPEPTIDE TRANSPORT SYSTEM PERMEASE PROTEIN APPC"/>
    <property type="match status" value="1"/>
</dbReference>
<sequence length="308" mass="34293">MDENVKLTPDMFEKLPDSEKNNEQIAVEAKTYLQDAWNRFKKNKLALIGLVFLTIMILYAILGPILSQYSYDQQNLNLQHQLPSAAHWFGTDKFGRDIFVRVAYGARISLAIGFSAAAINLLIGITYGGIAGYFGGKVDMLMMRFVDIIYSMPDMLYVILIMLILGDNPFLAIIIGISITAWVNMARQVRTQVMTLKQQEFSLAAFVLGASRKRILFKHLIINCMGPIIVSVTLMVPSAIFTEAFLSFVGIGINAPQASWGTLANEARQLLERYPIETIWPLAAICLTMLSLNFIGDGLGDALDPKKK</sequence>
<dbReference type="InterPro" id="IPR000515">
    <property type="entry name" value="MetI-like"/>
</dbReference>
<dbReference type="Pfam" id="PF00528">
    <property type="entry name" value="BPD_transp_1"/>
    <property type="match status" value="1"/>
</dbReference>
<evidence type="ECO:0000313" key="10">
    <source>
        <dbReference type="Proteomes" id="UP000434036"/>
    </source>
</evidence>
<evidence type="ECO:0000256" key="2">
    <source>
        <dbReference type="ARBA" id="ARBA00022448"/>
    </source>
</evidence>
<keyword evidence="10" id="KW-1185">Reference proteome</keyword>
<reference evidence="9 10" key="2">
    <citation type="submission" date="2020-01" db="EMBL/GenBank/DDBJ databases">
        <title>Clostridiaceae sp. nov. isolated from the gut of human by culturomics.</title>
        <authorList>
            <person name="Chang Y."/>
        </authorList>
    </citation>
    <scope>NUCLEOTIDE SEQUENCE [LARGE SCALE GENOMIC DNA]</scope>
    <source>
        <strain evidence="9 10">DONG20-135</strain>
    </source>
</reference>
<feature type="transmembrane region" description="Helical" evidence="7">
    <location>
        <begin position="45"/>
        <end position="66"/>
    </location>
</feature>
<protein>
    <submittedName>
        <fullName evidence="9">ABC transporter permease subunit</fullName>
    </submittedName>
</protein>
<feature type="transmembrane region" description="Helical" evidence="7">
    <location>
        <begin position="279"/>
        <end position="299"/>
    </location>
</feature>
<evidence type="ECO:0000256" key="4">
    <source>
        <dbReference type="ARBA" id="ARBA00022692"/>
    </source>
</evidence>
<feature type="transmembrane region" description="Helical" evidence="7">
    <location>
        <begin position="108"/>
        <end position="133"/>
    </location>
</feature>
<keyword evidence="2 7" id="KW-0813">Transport</keyword>
<dbReference type="PANTHER" id="PTHR43386:SF22">
    <property type="entry name" value="OLIGOPEPTIDE TRANSPORT SYSTEM PERMEASE PROTEIN OPPC"/>
    <property type="match status" value="1"/>
</dbReference>
<comment type="caution">
    <text evidence="9">The sequence shown here is derived from an EMBL/GenBank/DDBJ whole genome shotgun (WGS) entry which is preliminary data.</text>
</comment>
<proteinExistence type="inferred from homology"/>
<comment type="subcellular location">
    <subcellularLocation>
        <location evidence="1 7">Cell membrane</location>
        <topology evidence="1 7">Multi-pass membrane protein</topology>
    </subcellularLocation>
</comment>
<dbReference type="SUPFAM" id="SSF161098">
    <property type="entry name" value="MetI-like"/>
    <property type="match status" value="1"/>
</dbReference>
<dbReference type="AlphaFoldDB" id="A0A6N8U5X1"/>
<dbReference type="CDD" id="cd06261">
    <property type="entry name" value="TM_PBP2"/>
    <property type="match status" value="1"/>
</dbReference>
<evidence type="ECO:0000256" key="3">
    <source>
        <dbReference type="ARBA" id="ARBA00022475"/>
    </source>
</evidence>
<gene>
    <name evidence="9" type="ORF">GSF08_05895</name>
</gene>
<evidence type="ECO:0000313" key="9">
    <source>
        <dbReference type="EMBL" id="MXQ73462.1"/>
    </source>
</evidence>
<dbReference type="InterPro" id="IPR025966">
    <property type="entry name" value="OppC_N"/>
</dbReference>
<keyword evidence="6 7" id="KW-0472">Membrane</keyword>
<evidence type="ECO:0000256" key="5">
    <source>
        <dbReference type="ARBA" id="ARBA00022989"/>
    </source>
</evidence>
<dbReference type="GO" id="GO:0055085">
    <property type="term" value="P:transmembrane transport"/>
    <property type="evidence" value="ECO:0007669"/>
    <property type="project" value="InterPro"/>
</dbReference>
<feature type="domain" description="ABC transmembrane type-1" evidence="8">
    <location>
        <begin position="106"/>
        <end position="300"/>
    </location>
</feature>
<dbReference type="Pfam" id="PF12911">
    <property type="entry name" value="OppC_N"/>
    <property type="match status" value="1"/>
</dbReference>
<keyword evidence="5 7" id="KW-1133">Transmembrane helix</keyword>
<dbReference type="EMBL" id="WUUQ01000002">
    <property type="protein sequence ID" value="MXQ73462.1"/>
    <property type="molecule type" value="Genomic_DNA"/>
</dbReference>
<dbReference type="PROSITE" id="PS50928">
    <property type="entry name" value="ABC_TM1"/>
    <property type="match status" value="1"/>
</dbReference>